<keyword evidence="2" id="KW-1185">Reference proteome</keyword>
<name>A0ACC2X7M4_9TREE</name>
<gene>
    <name evidence="1" type="ORF">QFC22_002951</name>
</gene>
<evidence type="ECO:0000313" key="1">
    <source>
        <dbReference type="EMBL" id="KAJ9120054.1"/>
    </source>
</evidence>
<protein>
    <submittedName>
        <fullName evidence="1">Uncharacterized protein</fullName>
    </submittedName>
</protein>
<reference evidence="1" key="1">
    <citation type="submission" date="2023-04" db="EMBL/GenBank/DDBJ databases">
        <title>Draft Genome sequencing of Naganishia species isolated from polar environments using Oxford Nanopore Technology.</title>
        <authorList>
            <person name="Leo P."/>
            <person name="Venkateswaran K."/>
        </authorList>
    </citation>
    <scope>NUCLEOTIDE SEQUENCE</scope>
    <source>
        <strain evidence="1">MNA-CCFEE 5425</strain>
    </source>
</reference>
<proteinExistence type="predicted"/>
<comment type="caution">
    <text evidence="1">The sequence shown here is derived from an EMBL/GenBank/DDBJ whole genome shotgun (WGS) entry which is preliminary data.</text>
</comment>
<evidence type="ECO:0000313" key="2">
    <source>
        <dbReference type="Proteomes" id="UP001243375"/>
    </source>
</evidence>
<sequence>MSNSNFLDKAIEIVSKAIELDTAGNYAEAYKQYQNSLDYFMMVCPRVQNEKNEKLKALIRNKFAEYLERAEKLKEHLSKADDKKAKAKVGANGASGGSQGPSAGGGGKDGEEGDDPEIKKLRAGLSSAILTETPNVQWSDVAGLHQAKEALKEAVILPIKFPHLFTGKRTPWRGILLYGPPGTGKSFLAKAVATEAKSTFFSVSSSDLVSKWMGESERLVKQLFQMAREAKPSIIFIDEVDSLAGSRSDGESEASRRIKTEFLVQAMAKSADGQALLLILRFLVPQMNGVGNDDTGVLVLGATNIPWQLDPAIKRRFEKRIYIPLPDVEARKRMFELNVGTTPCQLSQKDYRKLAEETEGPFEKSSARRISILYVLSQPNHTLRSGSSRVAPPGGSKQVQVPDPSDPLKTVTKLTPCSPGAPGAIEKSWTDIGSDELLEPALTISDFERSISVNRRTVTEADVAKHIAFTNEAGGDGN</sequence>
<dbReference type="Proteomes" id="UP001243375">
    <property type="component" value="Unassembled WGS sequence"/>
</dbReference>
<accession>A0ACC2X7M4</accession>
<organism evidence="1 2">
    <name type="scientific">Naganishia vaughanmartiniae</name>
    <dbReference type="NCBI Taxonomy" id="1424756"/>
    <lineage>
        <taxon>Eukaryota</taxon>
        <taxon>Fungi</taxon>
        <taxon>Dikarya</taxon>
        <taxon>Basidiomycota</taxon>
        <taxon>Agaricomycotina</taxon>
        <taxon>Tremellomycetes</taxon>
        <taxon>Filobasidiales</taxon>
        <taxon>Filobasidiaceae</taxon>
        <taxon>Naganishia</taxon>
    </lineage>
</organism>
<dbReference type="EMBL" id="JASBWU010000007">
    <property type="protein sequence ID" value="KAJ9120054.1"/>
    <property type="molecule type" value="Genomic_DNA"/>
</dbReference>